<dbReference type="InterPro" id="IPR050977">
    <property type="entry name" value="Fungal_Meroterpenoid_Isomerase"/>
</dbReference>
<evidence type="ECO:0000256" key="1">
    <source>
        <dbReference type="SAM" id="SignalP"/>
    </source>
</evidence>
<dbReference type="SUPFAM" id="SSF54427">
    <property type="entry name" value="NTF2-like"/>
    <property type="match status" value="1"/>
</dbReference>
<evidence type="ECO:0000313" key="3">
    <source>
        <dbReference type="Proteomes" id="UP000676310"/>
    </source>
</evidence>
<comment type="caution">
    <text evidence="2">The sequence shown here is derived from an EMBL/GenBank/DDBJ whole genome shotgun (WGS) entry which is preliminary data.</text>
</comment>
<dbReference type="InterPro" id="IPR032710">
    <property type="entry name" value="NTF2-like_dom_sf"/>
</dbReference>
<proteinExistence type="predicted"/>
<dbReference type="Gene3D" id="3.10.450.50">
    <property type="match status" value="1"/>
</dbReference>
<keyword evidence="3" id="KW-1185">Reference proteome</keyword>
<feature type="chain" id="PRO_5035239053" description="SnoaL-like domain-containing protein" evidence="1">
    <location>
        <begin position="18"/>
        <end position="194"/>
    </location>
</feature>
<dbReference type="PANTHER" id="PTHR39598:SF1">
    <property type="entry name" value="AUSTINOID BIOSYNTHESIS CLUSTERS PROTEIN F-RELATED"/>
    <property type="match status" value="1"/>
</dbReference>
<evidence type="ECO:0000313" key="2">
    <source>
        <dbReference type="EMBL" id="CAG5178911.1"/>
    </source>
</evidence>
<keyword evidence="1" id="KW-0732">Signal</keyword>
<dbReference type="EMBL" id="CAJRGZ010000023">
    <property type="protein sequence ID" value="CAG5178911.1"/>
    <property type="molecule type" value="Genomic_DNA"/>
</dbReference>
<gene>
    <name evidence="2" type="ORF">ALTATR162_LOCUS8937</name>
</gene>
<reference evidence="2" key="1">
    <citation type="submission" date="2021-05" db="EMBL/GenBank/DDBJ databases">
        <authorList>
            <person name="Stam R."/>
        </authorList>
    </citation>
    <scope>NUCLEOTIDE SEQUENCE</scope>
    <source>
        <strain evidence="2">CS162</strain>
    </source>
</reference>
<dbReference type="AlphaFoldDB" id="A0A8J2I8I3"/>
<protein>
    <recommendedName>
        <fullName evidence="4">SnoaL-like domain-containing protein</fullName>
    </recommendedName>
</protein>
<dbReference type="OrthoDB" id="3758478at2759"/>
<accession>A0A8J2I8I3</accession>
<dbReference type="RefSeq" id="XP_043172505.1">
    <property type="nucleotide sequence ID" value="XM_043316570.1"/>
</dbReference>
<organism evidence="2 3">
    <name type="scientific">Alternaria atra</name>
    <dbReference type="NCBI Taxonomy" id="119953"/>
    <lineage>
        <taxon>Eukaryota</taxon>
        <taxon>Fungi</taxon>
        <taxon>Dikarya</taxon>
        <taxon>Ascomycota</taxon>
        <taxon>Pezizomycotina</taxon>
        <taxon>Dothideomycetes</taxon>
        <taxon>Pleosporomycetidae</taxon>
        <taxon>Pleosporales</taxon>
        <taxon>Pleosporineae</taxon>
        <taxon>Pleosporaceae</taxon>
        <taxon>Alternaria</taxon>
        <taxon>Alternaria sect. Ulocladioides</taxon>
    </lineage>
</organism>
<name>A0A8J2I8I3_9PLEO</name>
<dbReference type="PANTHER" id="PTHR39598">
    <property type="entry name" value="AUSTINOL SYNTHESIS PROTEIN F-RELATED"/>
    <property type="match status" value="1"/>
</dbReference>
<evidence type="ECO:0008006" key="4">
    <source>
        <dbReference type="Google" id="ProtNLM"/>
    </source>
</evidence>
<dbReference type="Proteomes" id="UP000676310">
    <property type="component" value="Unassembled WGS sequence"/>
</dbReference>
<dbReference type="GeneID" id="67021102"/>
<sequence length="194" mass="21529">MKTSTILTATMYVLATASPVPSPEALATSDIWIGLNLNKCLVNAEVIPQANLEAQKIVAKEVIDAYNAWDIERILGYRTPDCKQQVLPTTLNRAPKSNDEYRAYFKSIEPLYINFTATVFQETHDPETHTCIIHARSTAQTPIGPYGNEYALILTLTEDGTKVRYFDEFVDSAYTLEFGARMAAFLANGTSTGH</sequence>
<feature type="signal peptide" evidence="1">
    <location>
        <begin position="1"/>
        <end position="17"/>
    </location>
</feature>